<dbReference type="SUPFAM" id="SSF55874">
    <property type="entry name" value="ATPase domain of HSP90 chaperone/DNA topoisomerase II/histidine kinase"/>
    <property type="match status" value="1"/>
</dbReference>
<dbReference type="SMART" id="SM00388">
    <property type="entry name" value="HisKA"/>
    <property type="match status" value="1"/>
</dbReference>
<evidence type="ECO:0000259" key="9">
    <source>
        <dbReference type="PROSITE" id="PS50112"/>
    </source>
</evidence>
<evidence type="ECO:0000256" key="3">
    <source>
        <dbReference type="ARBA" id="ARBA00022553"/>
    </source>
</evidence>
<dbReference type="EMBL" id="FNAQ01000012">
    <property type="protein sequence ID" value="SDE47233.1"/>
    <property type="molecule type" value="Genomic_DNA"/>
</dbReference>
<evidence type="ECO:0000259" key="8">
    <source>
        <dbReference type="PROSITE" id="PS50109"/>
    </source>
</evidence>
<evidence type="ECO:0000256" key="5">
    <source>
        <dbReference type="ARBA" id="ARBA00022777"/>
    </source>
</evidence>
<evidence type="ECO:0000256" key="4">
    <source>
        <dbReference type="ARBA" id="ARBA00022679"/>
    </source>
</evidence>
<gene>
    <name evidence="11" type="ORF">SAMN05661003_11245</name>
</gene>
<keyword evidence="7" id="KW-0472">Membrane</keyword>
<evidence type="ECO:0000256" key="7">
    <source>
        <dbReference type="ARBA" id="ARBA00023136"/>
    </source>
</evidence>
<dbReference type="STRING" id="57664.SAMN05661003_11245"/>
<dbReference type="InterPro" id="IPR004358">
    <property type="entry name" value="Sig_transdc_His_kin-like_C"/>
</dbReference>
<name>A0A1G7D6U4_9BACT</name>
<dbReference type="SUPFAM" id="SSF47384">
    <property type="entry name" value="Homodimeric domain of signal transducing histidine kinase"/>
    <property type="match status" value="1"/>
</dbReference>
<dbReference type="PROSITE" id="PS50113">
    <property type="entry name" value="PAC"/>
    <property type="match status" value="1"/>
</dbReference>
<evidence type="ECO:0000259" key="10">
    <source>
        <dbReference type="PROSITE" id="PS50113"/>
    </source>
</evidence>
<dbReference type="Gene3D" id="3.30.565.10">
    <property type="entry name" value="Histidine kinase-like ATPase, C-terminal domain"/>
    <property type="match status" value="1"/>
</dbReference>
<dbReference type="CDD" id="cd00130">
    <property type="entry name" value="PAS"/>
    <property type="match status" value="1"/>
</dbReference>
<dbReference type="NCBIfam" id="TIGR00229">
    <property type="entry name" value="sensory_box"/>
    <property type="match status" value="1"/>
</dbReference>
<dbReference type="PROSITE" id="PS50112">
    <property type="entry name" value="PAS"/>
    <property type="match status" value="1"/>
</dbReference>
<comment type="catalytic activity">
    <reaction evidence="1">
        <text>ATP + protein L-histidine = ADP + protein N-phospho-L-histidine.</text>
        <dbReference type="EC" id="2.7.13.3"/>
    </reaction>
</comment>
<dbReference type="RefSeq" id="WP_092079280.1">
    <property type="nucleotide sequence ID" value="NZ_FNAQ01000012.1"/>
</dbReference>
<dbReference type="FunFam" id="1.10.287.130:FF:000001">
    <property type="entry name" value="Two-component sensor histidine kinase"/>
    <property type="match status" value="1"/>
</dbReference>
<dbReference type="FunFam" id="3.30.565.10:FF:000006">
    <property type="entry name" value="Sensor histidine kinase WalK"/>
    <property type="match status" value="1"/>
</dbReference>
<dbReference type="SUPFAM" id="SSF55785">
    <property type="entry name" value="PYP-like sensor domain (PAS domain)"/>
    <property type="match status" value="1"/>
</dbReference>
<dbReference type="Pfam" id="PF00512">
    <property type="entry name" value="HisKA"/>
    <property type="match status" value="1"/>
</dbReference>
<dbReference type="OrthoDB" id="5342753at2"/>
<dbReference type="SMART" id="SM00387">
    <property type="entry name" value="HATPase_c"/>
    <property type="match status" value="1"/>
</dbReference>
<keyword evidence="4" id="KW-0808">Transferase</keyword>
<evidence type="ECO:0000313" key="12">
    <source>
        <dbReference type="Proteomes" id="UP000243205"/>
    </source>
</evidence>
<dbReference type="Proteomes" id="UP000243205">
    <property type="component" value="Unassembled WGS sequence"/>
</dbReference>
<sequence>MSSVVKLLRHLLLQLAFFILGASLLSFLSFLQKLLIGYPQRLIGYLIPVLAGGVTSVIIAYLYGRLRRAEQANLQRAGLDLRLRLPHLLVLINAALSGSLLLCLFSLAQKVLAGYPLHPKGFVVPTLFGGASGLLIGIYLLRNHQLLASQSETLERLRQEKNKVSDILVSISDGLLVADATGRIERVNAAALQLLELEEANACGQPLEALFARAVASSLDDFFSPERRGRSRTFSLLTRDGKPRTVKAQLVNIRNDRGDCGGLLLILHDTTEEHRIDRMKSEFISSAAHNLKTPITAIAGYSELLLADGELPVSQRQEFLGYIHEKAWQLDRLINNLLDISRVESGREIRLEKQLLPVASLLERVQRLCHQTPSTCQFRIDCRDEQTLVFVDPDKIEQVLQNLISNAIKFSPGAEYVFVHGHRADHCYEISVRDEGIGMTDEETTRIFDRFYRTDAASATAPGLGLGMSLVKALVEAHGGEIRVQSVLHQGTTVTFSLPARDDKTP</sequence>
<evidence type="ECO:0000313" key="11">
    <source>
        <dbReference type="EMBL" id="SDE47233.1"/>
    </source>
</evidence>
<dbReference type="PANTHER" id="PTHR43711">
    <property type="entry name" value="TWO-COMPONENT HISTIDINE KINASE"/>
    <property type="match status" value="1"/>
</dbReference>
<protein>
    <recommendedName>
        <fullName evidence="2">histidine kinase</fullName>
        <ecNumber evidence="2">2.7.13.3</ecNumber>
    </recommendedName>
</protein>
<dbReference type="InterPro" id="IPR050736">
    <property type="entry name" value="Sensor_HK_Regulatory"/>
</dbReference>
<dbReference type="SMART" id="SM00091">
    <property type="entry name" value="PAS"/>
    <property type="match status" value="1"/>
</dbReference>
<dbReference type="InterPro" id="IPR036097">
    <property type="entry name" value="HisK_dim/P_sf"/>
</dbReference>
<feature type="domain" description="PAS" evidence="9">
    <location>
        <begin position="160"/>
        <end position="226"/>
    </location>
</feature>
<dbReference type="Pfam" id="PF08448">
    <property type="entry name" value="PAS_4"/>
    <property type="match status" value="1"/>
</dbReference>
<keyword evidence="12" id="KW-1185">Reference proteome</keyword>
<reference evidence="12" key="1">
    <citation type="submission" date="2016-10" db="EMBL/GenBank/DDBJ databases">
        <authorList>
            <person name="Varghese N."/>
            <person name="Submissions S."/>
        </authorList>
    </citation>
    <scope>NUCLEOTIDE SEQUENCE [LARGE SCALE GENOMIC DNA]</scope>
    <source>
        <strain evidence="12">DSM 8987</strain>
    </source>
</reference>
<dbReference type="CDD" id="cd00075">
    <property type="entry name" value="HATPase"/>
    <property type="match status" value="1"/>
</dbReference>
<keyword evidence="3" id="KW-0597">Phosphoprotein</keyword>
<evidence type="ECO:0000256" key="2">
    <source>
        <dbReference type="ARBA" id="ARBA00012438"/>
    </source>
</evidence>
<dbReference type="Gene3D" id="3.30.450.20">
    <property type="entry name" value="PAS domain"/>
    <property type="match status" value="1"/>
</dbReference>
<dbReference type="InterPro" id="IPR035965">
    <property type="entry name" value="PAS-like_dom_sf"/>
</dbReference>
<dbReference type="InterPro" id="IPR005467">
    <property type="entry name" value="His_kinase_dom"/>
</dbReference>
<accession>A0A1G7D6U4</accession>
<dbReference type="PRINTS" id="PR00344">
    <property type="entry name" value="BCTRLSENSOR"/>
</dbReference>
<feature type="domain" description="PAC" evidence="10">
    <location>
        <begin position="230"/>
        <end position="282"/>
    </location>
</feature>
<organism evidence="11 12">
    <name type="scientific">Desulfuromonas thiophila</name>
    <dbReference type="NCBI Taxonomy" id="57664"/>
    <lineage>
        <taxon>Bacteria</taxon>
        <taxon>Pseudomonadati</taxon>
        <taxon>Thermodesulfobacteriota</taxon>
        <taxon>Desulfuromonadia</taxon>
        <taxon>Desulfuromonadales</taxon>
        <taxon>Desulfuromonadaceae</taxon>
        <taxon>Desulfuromonas</taxon>
    </lineage>
</organism>
<dbReference type="AlphaFoldDB" id="A0A1G7D6U4"/>
<dbReference type="GO" id="GO:0000155">
    <property type="term" value="F:phosphorelay sensor kinase activity"/>
    <property type="evidence" value="ECO:0007669"/>
    <property type="project" value="InterPro"/>
</dbReference>
<dbReference type="InterPro" id="IPR003661">
    <property type="entry name" value="HisK_dim/P_dom"/>
</dbReference>
<dbReference type="InterPro" id="IPR000014">
    <property type="entry name" value="PAS"/>
</dbReference>
<dbReference type="Pfam" id="PF02518">
    <property type="entry name" value="HATPase_c"/>
    <property type="match status" value="1"/>
</dbReference>
<proteinExistence type="predicted"/>
<dbReference type="EC" id="2.7.13.3" evidence="2"/>
<evidence type="ECO:0000256" key="6">
    <source>
        <dbReference type="ARBA" id="ARBA00023012"/>
    </source>
</evidence>
<dbReference type="InterPro" id="IPR036890">
    <property type="entry name" value="HATPase_C_sf"/>
</dbReference>
<dbReference type="InterPro" id="IPR003594">
    <property type="entry name" value="HATPase_dom"/>
</dbReference>
<evidence type="ECO:0000256" key="1">
    <source>
        <dbReference type="ARBA" id="ARBA00000085"/>
    </source>
</evidence>
<dbReference type="CDD" id="cd00082">
    <property type="entry name" value="HisKA"/>
    <property type="match status" value="1"/>
</dbReference>
<dbReference type="PROSITE" id="PS50109">
    <property type="entry name" value="HIS_KIN"/>
    <property type="match status" value="1"/>
</dbReference>
<dbReference type="InterPro" id="IPR013656">
    <property type="entry name" value="PAS_4"/>
</dbReference>
<keyword evidence="6" id="KW-0902">Two-component regulatory system</keyword>
<feature type="domain" description="Histidine kinase" evidence="8">
    <location>
        <begin position="286"/>
        <end position="502"/>
    </location>
</feature>
<keyword evidence="5" id="KW-0418">Kinase</keyword>
<dbReference type="PANTHER" id="PTHR43711:SF1">
    <property type="entry name" value="HISTIDINE KINASE 1"/>
    <property type="match status" value="1"/>
</dbReference>
<dbReference type="Gene3D" id="1.10.287.130">
    <property type="match status" value="1"/>
</dbReference>
<dbReference type="InterPro" id="IPR000700">
    <property type="entry name" value="PAS-assoc_C"/>
</dbReference>